<evidence type="ECO:0000313" key="2">
    <source>
        <dbReference type="EMBL" id="KAK2145613.1"/>
    </source>
</evidence>
<dbReference type="GO" id="GO:0016757">
    <property type="term" value="F:glycosyltransferase activity"/>
    <property type="evidence" value="ECO:0007669"/>
    <property type="project" value="TreeGrafter"/>
</dbReference>
<evidence type="ECO:0000259" key="1">
    <source>
        <dbReference type="Pfam" id="PF03407"/>
    </source>
</evidence>
<comment type="caution">
    <text evidence="2">The sequence shown here is derived from an EMBL/GenBank/DDBJ whole genome shotgun (WGS) entry which is preliminary data.</text>
</comment>
<feature type="domain" description="Nucleotide-diphospho-sugar transferase" evidence="1">
    <location>
        <begin position="61"/>
        <end position="258"/>
    </location>
</feature>
<sequence length="463" mass="53239">MGKDRTVMVESKEVVLDKDELLRRVMKSKAVNKTIILSSVDSGYLDMAINLYMSSFGKFRIENYLFVGSDAHICDFLFRFAIDCQPYIYDKDGETPSVYNTQAFRRKTHLKTKIILEGLKLGLNVLITDVDIVFQKNPLSSFTCQNCDIEITSDVSEGNSGFYFARPTEAAIELHEKAWNVSFTNPKLSNQKAIVRTIKEMQQKKKISVKNLSPSQYPNGYVYFEQGKRMFKGDNPCSECIIVHNNWIVSGAAKIYRFKEYGLWENDAGGYFSSASRKYLSFDLPKQFDEKDNRTAEQEKIALQNAFIIGDLLNRTVILPQFHCYRCKYTRVCKTPGARCHLGTAYRIVTFDARLKDRYRESVFLSHDKVPASVKQSRSPLFFIDSERNAKDFPILPSETEKLAPNRRAGATGQEIERWFGARTESVLRFHSLYDGIQHGDEHRDRLKNLDLALAKSDYRQYG</sequence>
<dbReference type="AlphaFoldDB" id="A0AAD9MVG1"/>
<proteinExistence type="predicted"/>
<accession>A0AAD9MVG1</accession>
<dbReference type="PANTHER" id="PTHR47032:SF1">
    <property type="entry name" value="UDP-D-XYLOSE:L-FUCOSE ALPHA-1,3-D-XYLOSYLTRANSFERASE-RELATED"/>
    <property type="match status" value="1"/>
</dbReference>
<dbReference type="PANTHER" id="PTHR47032">
    <property type="entry name" value="UDP-D-XYLOSE:L-FUCOSE ALPHA-1,3-D-XYLOSYLTRANSFERASE-RELATED"/>
    <property type="match status" value="1"/>
</dbReference>
<reference evidence="2" key="1">
    <citation type="journal article" date="2023" name="Mol. Biol. Evol.">
        <title>Third-Generation Sequencing Reveals the Adaptive Role of the Epigenome in Three Deep-Sea Polychaetes.</title>
        <authorList>
            <person name="Perez M."/>
            <person name="Aroh O."/>
            <person name="Sun Y."/>
            <person name="Lan Y."/>
            <person name="Juniper S.K."/>
            <person name="Young C.R."/>
            <person name="Angers B."/>
            <person name="Qian P.Y."/>
        </authorList>
    </citation>
    <scope>NUCLEOTIDE SEQUENCE</scope>
    <source>
        <strain evidence="2">P08H-3</strain>
    </source>
</reference>
<keyword evidence="3" id="KW-1185">Reference proteome</keyword>
<gene>
    <name evidence="2" type="ORF">LSH36_669g04027</name>
</gene>
<dbReference type="InterPro" id="IPR005069">
    <property type="entry name" value="Nucl-diP-sugar_transferase"/>
</dbReference>
<dbReference type="GO" id="GO:0005794">
    <property type="term" value="C:Golgi apparatus"/>
    <property type="evidence" value="ECO:0007669"/>
    <property type="project" value="TreeGrafter"/>
</dbReference>
<dbReference type="EMBL" id="JAODUP010000669">
    <property type="protein sequence ID" value="KAK2145613.1"/>
    <property type="molecule type" value="Genomic_DNA"/>
</dbReference>
<dbReference type="InterPro" id="IPR052636">
    <property type="entry name" value="UDP-D-xylose:L-fucose_XylT"/>
</dbReference>
<evidence type="ECO:0000313" key="3">
    <source>
        <dbReference type="Proteomes" id="UP001208570"/>
    </source>
</evidence>
<protein>
    <recommendedName>
        <fullName evidence="1">Nucleotide-diphospho-sugar transferase domain-containing protein</fullName>
    </recommendedName>
</protein>
<dbReference type="Pfam" id="PF03407">
    <property type="entry name" value="Nucleotid_trans"/>
    <property type="match status" value="1"/>
</dbReference>
<name>A0AAD9MVG1_9ANNE</name>
<dbReference type="Proteomes" id="UP001208570">
    <property type="component" value="Unassembled WGS sequence"/>
</dbReference>
<organism evidence="2 3">
    <name type="scientific">Paralvinella palmiformis</name>
    <dbReference type="NCBI Taxonomy" id="53620"/>
    <lineage>
        <taxon>Eukaryota</taxon>
        <taxon>Metazoa</taxon>
        <taxon>Spiralia</taxon>
        <taxon>Lophotrochozoa</taxon>
        <taxon>Annelida</taxon>
        <taxon>Polychaeta</taxon>
        <taxon>Sedentaria</taxon>
        <taxon>Canalipalpata</taxon>
        <taxon>Terebellida</taxon>
        <taxon>Terebelliformia</taxon>
        <taxon>Alvinellidae</taxon>
        <taxon>Paralvinella</taxon>
    </lineage>
</organism>